<evidence type="ECO:0008006" key="4">
    <source>
        <dbReference type="Google" id="ProtNLM"/>
    </source>
</evidence>
<proteinExistence type="predicted"/>
<evidence type="ECO:0000313" key="3">
    <source>
        <dbReference type="Proteomes" id="UP000244677"/>
    </source>
</evidence>
<evidence type="ECO:0000256" key="1">
    <source>
        <dbReference type="SAM" id="SignalP"/>
    </source>
</evidence>
<keyword evidence="3" id="KW-1185">Reference proteome</keyword>
<dbReference type="PROSITE" id="PS51257">
    <property type="entry name" value="PROKAR_LIPOPROTEIN"/>
    <property type="match status" value="1"/>
</dbReference>
<dbReference type="EMBL" id="CP020919">
    <property type="protein sequence ID" value="AWG24410.1"/>
    <property type="molecule type" value="Genomic_DNA"/>
</dbReference>
<dbReference type="Pfam" id="PF07224">
    <property type="entry name" value="Chlorophyllase"/>
    <property type="match status" value="1"/>
</dbReference>
<gene>
    <name evidence="2" type="ORF">FK004_03760</name>
</gene>
<evidence type="ECO:0000313" key="2">
    <source>
        <dbReference type="EMBL" id="AWG24410.1"/>
    </source>
</evidence>
<feature type="chain" id="PRO_5015682541" description="Alpha/beta hydrolase" evidence="1">
    <location>
        <begin position="24"/>
        <end position="258"/>
    </location>
</feature>
<reference evidence="2 3" key="1">
    <citation type="submission" date="2017-04" db="EMBL/GenBank/DDBJ databases">
        <title>Complete genome sequence of Flavobacterium kingsejong AJ004.</title>
        <authorList>
            <person name="Lee P.C."/>
        </authorList>
    </citation>
    <scope>NUCLEOTIDE SEQUENCE [LARGE SCALE GENOMIC DNA]</scope>
    <source>
        <strain evidence="2 3">AJ004</strain>
    </source>
</reference>
<dbReference type="RefSeq" id="WP_108736051.1">
    <property type="nucleotide sequence ID" value="NZ_CP020919.1"/>
</dbReference>
<dbReference type="InterPro" id="IPR029058">
    <property type="entry name" value="AB_hydrolase_fold"/>
</dbReference>
<organism evidence="2 3">
    <name type="scientific">Flavobacterium kingsejongi</name>
    <dbReference type="NCBI Taxonomy" id="1678728"/>
    <lineage>
        <taxon>Bacteria</taxon>
        <taxon>Pseudomonadati</taxon>
        <taxon>Bacteroidota</taxon>
        <taxon>Flavobacteriia</taxon>
        <taxon>Flavobacteriales</taxon>
        <taxon>Flavobacteriaceae</taxon>
        <taxon>Flavobacterium</taxon>
    </lineage>
</organism>
<dbReference type="AlphaFoldDB" id="A0A2S1LKV9"/>
<feature type="signal peptide" evidence="1">
    <location>
        <begin position="1"/>
        <end position="23"/>
    </location>
</feature>
<dbReference type="InterPro" id="IPR017395">
    <property type="entry name" value="Chlorophyllase-like"/>
</dbReference>
<dbReference type="SUPFAM" id="SSF53474">
    <property type="entry name" value="alpha/beta-Hydrolases"/>
    <property type="match status" value="1"/>
</dbReference>
<sequence length="258" mass="29004">MKQFLFSAVLFLGLLLTACSSSKSGIPDVAAPLENIKTDTLVLFDRARDRSIPVAYYYNRKSKPTKGVVFFSHGYGANKGGDYLAYSYLTTFLASHGYFVVSLQHELPSDELLPMTGDLQQVRKPNWQRGSDNLLFVLKSLKFSRPEMNYNQLTLIGHSNGGDMTMLFAAQHPEDIVKAISLDNRRMLLPRVSTPKIYSLRSTDLPADQWVIPTKAEQEKYGITVITLPKTNHSDMDDKGTAAQKEEIQNYILGFLKE</sequence>
<dbReference type="Gene3D" id="3.40.50.1820">
    <property type="entry name" value="alpha/beta hydrolase"/>
    <property type="match status" value="1"/>
</dbReference>
<dbReference type="Proteomes" id="UP000244677">
    <property type="component" value="Chromosome"/>
</dbReference>
<protein>
    <recommendedName>
        <fullName evidence="4">Alpha/beta hydrolase</fullName>
    </recommendedName>
</protein>
<accession>A0A2S1LKV9</accession>
<keyword evidence="1" id="KW-0732">Signal</keyword>
<dbReference type="KEGG" id="fki:FK004_03760"/>
<dbReference type="OrthoDB" id="9814760at2"/>
<name>A0A2S1LKV9_9FLAO</name>